<comment type="similarity">
    <text evidence="1">Belongs to the bacterial solute-binding protein ModA family.</text>
</comment>
<dbReference type="PROSITE" id="PS51257">
    <property type="entry name" value="PROKAR_LIPOPROTEIN"/>
    <property type="match status" value="1"/>
</dbReference>
<evidence type="ECO:0000313" key="7">
    <source>
        <dbReference type="Proteomes" id="UP000279446"/>
    </source>
</evidence>
<organism evidence="6 7">
    <name type="scientific">Paenibacillus anaericanus</name>
    <dbReference type="NCBI Taxonomy" id="170367"/>
    <lineage>
        <taxon>Bacteria</taxon>
        <taxon>Bacillati</taxon>
        <taxon>Bacillota</taxon>
        <taxon>Bacilli</taxon>
        <taxon>Bacillales</taxon>
        <taxon>Paenibacillaceae</taxon>
        <taxon>Paenibacillus</taxon>
    </lineage>
</organism>
<gene>
    <name evidence="6" type="primary">modA</name>
    <name evidence="6" type="ORF">EJP82_12595</name>
</gene>
<keyword evidence="4" id="KW-0732">Signal</keyword>
<feature type="binding site" evidence="5">
    <location>
        <position position="184"/>
    </location>
    <ligand>
        <name>molybdate</name>
        <dbReference type="ChEBI" id="CHEBI:36264"/>
    </ligand>
</feature>
<dbReference type="GO" id="GO:1901359">
    <property type="term" value="F:tungstate binding"/>
    <property type="evidence" value="ECO:0007669"/>
    <property type="project" value="UniProtKB-ARBA"/>
</dbReference>
<evidence type="ECO:0000256" key="5">
    <source>
        <dbReference type="PIRSR" id="PIRSR004846-1"/>
    </source>
</evidence>
<evidence type="ECO:0000256" key="1">
    <source>
        <dbReference type="ARBA" id="ARBA00009175"/>
    </source>
</evidence>
<dbReference type="GO" id="GO:0030973">
    <property type="term" value="F:molybdate ion binding"/>
    <property type="evidence" value="ECO:0007669"/>
    <property type="project" value="UniProtKB-ARBA"/>
</dbReference>
<feature type="binding site" evidence="5">
    <location>
        <position position="202"/>
    </location>
    <ligand>
        <name>molybdate</name>
        <dbReference type="ChEBI" id="CHEBI:36264"/>
    </ligand>
</feature>
<dbReference type="FunFam" id="3.40.190.10:FF:000035">
    <property type="entry name" value="Molybdate ABC transporter substrate-binding protein"/>
    <property type="match status" value="1"/>
</dbReference>
<dbReference type="PANTHER" id="PTHR30632">
    <property type="entry name" value="MOLYBDATE-BINDING PERIPLASMIC PROTEIN"/>
    <property type="match status" value="1"/>
</dbReference>
<dbReference type="CDD" id="cd13537">
    <property type="entry name" value="PBP2_YvgL_like"/>
    <property type="match status" value="1"/>
</dbReference>
<evidence type="ECO:0000256" key="2">
    <source>
        <dbReference type="ARBA" id="ARBA00022505"/>
    </source>
</evidence>
<dbReference type="PIRSF" id="PIRSF004846">
    <property type="entry name" value="ModA"/>
    <property type="match status" value="1"/>
</dbReference>
<name>A0A3S1DVY4_9BACL</name>
<sequence>MRFAIILILMFGLLITACGKSEEATVNSTVEPTEQNTITLTVSAAASLKDSLEELTPIFEDLNPSIKLVYNFGASGSLQKQIEQGAPVDLFLSAGKKQMDALIDKKLVLADQSISLLLNSLVLIVKSDAEGIPDQLENLKDVAIHNIAVGEPEVVPAGTYARETLESEGLWEELQPKMVFTKDVSQVLTYVESGNADAGFVYLTDALLSDKVKMAFQIDASKHKSILYPAGIIAETKHNGEAEQLLQFLQSKEAQDVFVKYGFTIPE</sequence>
<evidence type="ECO:0000256" key="3">
    <source>
        <dbReference type="ARBA" id="ARBA00022723"/>
    </source>
</evidence>
<dbReference type="OrthoDB" id="9785015at2"/>
<comment type="caution">
    <text evidence="6">The sequence shown here is derived from an EMBL/GenBank/DDBJ whole genome shotgun (WGS) entry which is preliminary data.</text>
</comment>
<keyword evidence="7" id="KW-1185">Reference proteome</keyword>
<feature type="binding site" evidence="5">
    <location>
        <position position="47"/>
    </location>
    <ligand>
        <name>molybdate</name>
        <dbReference type="ChEBI" id="CHEBI:36264"/>
    </ligand>
</feature>
<dbReference type="InterPro" id="IPR005950">
    <property type="entry name" value="ModA"/>
</dbReference>
<dbReference type="GO" id="GO:0015689">
    <property type="term" value="P:molybdate ion transport"/>
    <property type="evidence" value="ECO:0007669"/>
    <property type="project" value="InterPro"/>
</dbReference>
<accession>A0A3S1DVY4</accession>
<dbReference type="AlphaFoldDB" id="A0A3S1DVY4"/>
<feature type="binding site" evidence="5">
    <location>
        <position position="157"/>
    </location>
    <ligand>
        <name>molybdate</name>
        <dbReference type="ChEBI" id="CHEBI:36264"/>
    </ligand>
</feature>
<dbReference type="Gene3D" id="3.40.190.10">
    <property type="entry name" value="Periplasmic binding protein-like II"/>
    <property type="match status" value="2"/>
</dbReference>
<keyword evidence="2 5" id="KW-0500">Molybdenum</keyword>
<dbReference type="SUPFAM" id="SSF53850">
    <property type="entry name" value="Periplasmic binding protein-like II"/>
    <property type="match status" value="1"/>
</dbReference>
<dbReference type="InterPro" id="IPR041879">
    <property type="entry name" value="YvgL-like_PBP2"/>
</dbReference>
<keyword evidence="3 5" id="KW-0479">Metal-binding</keyword>
<feature type="binding site" evidence="5">
    <location>
        <position position="75"/>
    </location>
    <ligand>
        <name>molybdate</name>
        <dbReference type="ChEBI" id="CHEBI:36264"/>
    </ligand>
</feature>
<dbReference type="InterPro" id="IPR050682">
    <property type="entry name" value="ModA/WtpA"/>
</dbReference>
<evidence type="ECO:0000256" key="4">
    <source>
        <dbReference type="ARBA" id="ARBA00022729"/>
    </source>
</evidence>
<evidence type="ECO:0000313" key="6">
    <source>
        <dbReference type="EMBL" id="RUT46412.1"/>
    </source>
</evidence>
<dbReference type="EMBL" id="RZNY01000009">
    <property type="protein sequence ID" value="RUT46412.1"/>
    <property type="molecule type" value="Genomic_DNA"/>
</dbReference>
<reference evidence="6 7" key="1">
    <citation type="submission" date="2018-12" db="EMBL/GenBank/DDBJ databases">
        <authorList>
            <person name="Sun L."/>
            <person name="Chen Z."/>
        </authorList>
    </citation>
    <scope>NUCLEOTIDE SEQUENCE [LARGE SCALE GENOMIC DNA]</scope>
    <source>
        <strain evidence="6 7">DSM 15890</strain>
    </source>
</reference>
<dbReference type="Proteomes" id="UP000279446">
    <property type="component" value="Unassembled WGS sequence"/>
</dbReference>
<proteinExistence type="inferred from homology"/>
<dbReference type="Pfam" id="PF13531">
    <property type="entry name" value="SBP_bac_11"/>
    <property type="match status" value="1"/>
</dbReference>
<dbReference type="GO" id="GO:0046872">
    <property type="term" value="F:metal ion binding"/>
    <property type="evidence" value="ECO:0007669"/>
    <property type="project" value="UniProtKB-KW"/>
</dbReference>
<protein>
    <submittedName>
        <fullName evidence="6">Molybdate ABC transporter substrate-binding protein</fullName>
    </submittedName>
</protein>
<dbReference type="NCBIfam" id="TIGR01256">
    <property type="entry name" value="modA"/>
    <property type="match status" value="1"/>
</dbReference>
<dbReference type="PANTHER" id="PTHR30632:SF0">
    <property type="entry name" value="SULFATE-BINDING PROTEIN"/>
    <property type="match status" value="1"/>
</dbReference>